<dbReference type="InterPro" id="IPR000515">
    <property type="entry name" value="MetI-like"/>
</dbReference>
<dbReference type="PANTHER" id="PTHR30177:SF33">
    <property type="entry name" value="POSSIBLE OSMOPROTECTANT (GLYCINE BETAINE_CARNITINE_CHOLINE_L-PROLINE) TRANSPORT INTEGRAL MEMBRANE PROTEIN ABC TRANSPORTER PROZ"/>
    <property type="match status" value="1"/>
</dbReference>
<evidence type="ECO:0000313" key="12">
    <source>
        <dbReference type="Proteomes" id="UP001171299"/>
    </source>
</evidence>
<proteinExistence type="inferred from homology"/>
<dbReference type="AlphaFoldDB" id="A0AAP9KS49"/>
<dbReference type="InterPro" id="IPR035906">
    <property type="entry name" value="MetI-like_sf"/>
</dbReference>
<dbReference type="Proteomes" id="UP000424872">
    <property type="component" value="Plasmid pMSR2C"/>
</dbReference>
<dbReference type="Gene3D" id="1.10.3720.10">
    <property type="entry name" value="MetI-like"/>
    <property type="match status" value="1"/>
</dbReference>
<geneLocation type="plasmid" evidence="11">
    <name>pmsr2c</name>
</geneLocation>
<dbReference type="CDD" id="cd06261">
    <property type="entry name" value="TM_PBP2"/>
    <property type="match status" value="1"/>
</dbReference>
<evidence type="ECO:0000256" key="3">
    <source>
        <dbReference type="ARBA" id="ARBA00022519"/>
    </source>
</evidence>
<accession>A0AAP9KS49</accession>
<keyword evidence="5 7" id="KW-1133">Transmembrane helix</keyword>
<protein>
    <submittedName>
        <fullName evidence="9 10">ABC transporter permease</fullName>
    </submittedName>
</protein>
<evidence type="ECO:0000256" key="7">
    <source>
        <dbReference type="RuleBase" id="RU363032"/>
    </source>
</evidence>
<reference evidence="9" key="3">
    <citation type="submission" date="2023-07" db="EMBL/GenBank/DDBJ databases">
        <title>The extreme plant-growth-promoting properties of Pantoea phytobeneficialis PF55 revealed by functional and genomic analysis.</title>
        <authorList>
            <person name="Nascimento F.X."/>
            <person name="Marcio R.J."/>
        </authorList>
    </citation>
    <scope>NUCLEOTIDE SEQUENCE</scope>
    <source>
        <strain evidence="9">PF55</strain>
    </source>
</reference>
<keyword evidence="12" id="KW-1185">Reference proteome</keyword>
<dbReference type="PROSITE" id="PS50928">
    <property type="entry name" value="ABC_TM1"/>
    <property type="match status" value="1"/>
</dbReference>
<feature type="transmembrane region" description="Helical" evidence="7">
    <location>
        <begin position="190"/>
        <end position="215"/>
    </location>
</feature>
<dbReference type="GO" id="GO:0055085">
    <property type="term" value="P:transmembrane transport"/>
    <property type="evidence" value="ECO:0007669"/>
    <property type="project" value="InterPro"/>
</dbReference>
<feature type="domain" description="ABC transmembrane type-1" evidence="8">
    <location>
        <begin position="21"/>
        <end position="207"/>
    </location>
</feature>
<evidence type="ECO:0000256" key="5">
    <source>
        <dbReference type="ARBA" id="ARBA00022989"/>
    </source>
</evidence>
<reference evidence="11" key="1">
    <citation type="submission" date="2017-11" db="EMBL/GenBank/DDBJ databases">
        <title>Genome sequence of Pantoea sp. MSR2.</title>
        <authorList>
            <person name="Nascimento F.X."/>
        </authorList>
    </citation>
    <scope>NUCLEOTIDE SEQUENCE [LARGE SCALE GENOMIC DNA]</scope>
    <source>
        <strain evidence="11">MSR2</strain>
        <plasmid evidence="11">pmsr2c</plasmid>
    </source>
</reference>
<keyword evidence="4 7" id="KW-0812">Transmembrane</keyword>
<keyword evidence="3" id="KW-1003">Cell membrane</keyword>
<dbReference type="InterPro" id="IPR051204">
    <property type="entry name" value="ABC_transp_perm/SBD"/>
</dbReference>
<dbReference type="SUPFAM" id="SSF161098">
    <property type="entry name" value="MetI-like"/>
    <property type="match status" value="1"/>
</dbReference>
<reference evidence="10" key="2">
    <citation type="journal article" date="2020" name="Environ. Microbiol.">
        <title>The extreme plant-growth-promoting properties of Pantoea phytobeneficialis MSR2 revealed by functional and genomic analysis.</title>
        <authorList>
            <person name="Nascimento F.X."/>
            <person name="Hernandez A.G."/>
            <person name="Glick B.R."/>
            <person name="Rossi M.J."/>
        </authorList>
    </citation>
    <scope>NUCLEOTIDE SEQUENCE</scope>
    <source>
        <strain evidence="10">MSR2</strain>
    </source>
</reference>
<evidence type="ECO:0000313" key="10">
    <source>
        <dbReference type="EMBL" id="QGR09688.1"/>
    </source>
</evidence>
<name>A0AAP9KS49_9GAMM</name>
<evidence type="ECO:0000259" key="8">
    <source>
        <dbReference type="PROSITE" id="PS50928"/>
    </source>
</evidence>
<dbReference type="Proteomes" id="UP001171299">
    <property type="component" value="Unassembled WGS sequence"/>
</dbReference>
<geneLocation type="plasmid" evidence="10">
    <name>pMSR2C</name>
</geneLocation>
<comment type="similarity">
    <text evidence="7">Belongs to the binding-protein-dependent transport system permease family.</text>
</comment>
<keyword evidence="3" id="KW-0997">Cell inner membrane</keyword>
<evidence type="ECO:0000256" key="4">
    <source>
        <dbReference type="ARBA" id="ARBA00022692"/>
    </source>
</evidence>
<dbReference type="Pfam" id="PF00528">
    <property type="entry name" value="BPD_transp_1"/>
    <property type="match status" value="1"/>
</dbReference>
<gene>
    <name evidence="10" type="ORF">CTZ24_24820</name>
    <name evidence="9" type="ORF">Q3404_08410</name>
</gene>
<evidence type="ECO:0000256" key="2">
    <source>
        <dbReference type="ARBA" id="ARBA00022448"/>
    </source>
</evidence>
<feature type="transmembrane region" description="Helical" evidence="7">
    <location>
        <begin position="89"/>
        <end position="113"/>
    </location>
</feature>
<keyword evidence="2 7" id="KW-0813">Transport</keyword>
<evidence type="ECO:0000313" key="9">
    <source>
        <dbReference type="EMBL" id="MDO6406596.1"/>
    </source>
</evidence>
<dbReference type="RefSeq" id="WP_208726878.1">
    <property type="nucleotide sequence ID" value="NZ_CP024639.1"/>
</dbReference>
<feature type="transmembrane region" description="Helical" evidence="7">
    <location>
        <begin position="63"/>
        <end position="83"/>
    </location>
</feature>
<dbReference type="GO" id="GO:0005886">
    <property type="term" value="C:plasma membrane"/>
    <property type="evidence" value="ECO:0007669"/>
    <property type="project" value="UniProtKB-SubCell"/>
</dbReference>
<evidence type="ECO:0000313" key="11">
    <source>
        <dbReference type="Proteomes" id="UP000424872"/>
    </source>
</evidence>
<dbReference type="KEGG" id="ppho:CTZ24_24820"/>
<feature type="transmembrane region" description="Helical" evidence="7">
    <location>
        <begin position="20"/>
        <end position="42"/>
    </location>
</feature>
<keyword evidence="10" id="KW-0614">Plasmid</keyword>
<sequence>MIAWFADSSHWLGDDGLLLLIWQHLLYSAVALVCTLLVAFPIGCYCGHTGKGERVLIGCANALRALPSFGLIIILVIILGPVFTSDLAFIIPSLIVLIVLALPSVMLGVWSGITSIDRTVIDAARGMGYSPWRLLLTVELPCALPLIISGIRSATLQIISTATIAAYVSLGGLGRLIIDGRAQSDYQQMIAGALLVAVLALLVDFIFSLLIRVVVSPGILRRETSQKSSVPSILTRNRS</sequence>
<dbReference type="PANTHER" id="PTHR30177">
    <property type="entry name" value="GLYCINE BETAINE/L-PROLINE TRANSPORT SYSTEM PERMEASE PROTEIN PROW"/>
    <property type="match status" value="1"/>
</dbReference>
<dbReference type="GO" id="GO:0031460">
    <property type="term" value="P:glycine betaine transport"/>
    <property type="evidence" value="ECO:0007669"/>
    <property type="project" value="TreeGrafter"/>
</dbReference>
<evidence type="ECO:0000256" key="6">
    <source>
        <dbReference type="ARBA" id="ARBA00023136"/>
    </source>
</evidence>
<evidence type="ECO:0000256" key="1">
    <source>
        <dbReference type="ARBA" id="ARBA00004429"/>
    </source>
</evidence>
<dbReference type="EMBL" id="JAUOOM010000006">
    <property type="protein sequence ID" value="MDO6406596.1"/>
    <property type="molecule type" value="Genomic_DNA"/>
</dbReference>
<organism evidence="10 11">
    <name type="scientific">Pantoea phytobeneficialis</name>
    <dbReference type="NCBI Taxonomy" id="2052056"/>
    <lineage>
        <taxon>Bacteria</taxon>
        <taxon>Pseudomonadati</taxon>
        <taxon>Pseudomonadota</taxon>
        <taxon>Gammaproteobacteria</taxon>
        <taxon>Enterobacterales</taxon>
        <taxon>Erwiniaceae</taxon>
        <taxon>Pantoea</taxon>
    </lineage>
</organism>
<feature type="transmembrane region" description="Helical" evidence="7">
    <location>
        <begin position="158"/>
        <end position="178"/>
    </location>
</feature>
<keyword evidence="6 7" id="KW-0472">Membrane</keyword>
<comment type="subcellular location">
    <subcellularLocation>
        <location evidence="1">Cell inner membrane</location>
        <topology evidence="1">Multi-pass membrane protein</topology>
    </subcellularLocation>
    <subcellularLocation>
        <location evidence="7">Cell membrane</location>
        <topology evidence="7">Multi-pass membrane protein</topology>
    </subcellularLocation>
</comment>
<dbReference type="EMBL" id="CP024639">
    <property type="protein sequence ID" value="QGR09688.1"/>
    <property type="molecule type" value="Genomic_DNA"/>
</dbReference>